<dbReference type="Gene3D" id="3.30.1370.110">
    <property type="match status" value="1"/>
</dbReference>
<dbReference type="EMBL" id="JAKLTR010000014">
    <property type="protein sequence ID" value="MCG2616667.1"/>
    <property type="molecule type" value="Genomic_DNA"/>
</dbReference>
<protein>
    <submittedName>
        <fullName evidence="2">Smr/MutS family protein</fullName>
    </submittedName>
</protein>
<dbReference type="RefSeq" id="WP_237875205.1">
    <property type="nucleotide sequence ID" value="NZ_JAKLTR010000014.1"/>
</dbReference>
<sequence length="340" mass="40054">MKYEVGDQILVLHSNEEGRVVEIINDKMVLVEVRGVRFPAYMDQIDFPYFKRFTEQRKIPAPKQKRFVDEIKKEKIVPAKDRTEDGVWLTFLPVMDTDEFGDEVVEELKIHLINRTSVALEFVYKLNYFGEPDFELKNSVQPFQDFYIHDVPFEDMNDNPAFDFDFSLVQPQKGKAEHFETSLKLRAKQIFGKIEELKKKNQAHFSYRLFEKYPDRAVEPDRLELGKLAAAGFKIYNAKEARQHLEPARSVVDLHIEKLTDDWEHLSNYEILSIQLKTFEKYYELALAHHQPTLIVIHGVGKGKLRDELHDILRLKREVKSFVNQYDARFGYGATEIFFK</sequence>
<proteinExistence type="predicted"/>
<evidence type="ECO:0000313" key="2">
    <source>
        <dbReference type="EMBL" id="MCG2616667.1"/>
    </source>
</evidence>
<dbReference type="InterPro" id="IPR036063">
    <property type="entry name" value="Smr_dom_sf"/>
</dbReference>
<name>A0ABS9KWP1_9BACT</name>
<evidence type="ECO:0000313" key="3">
    <source>
        <dbReference type="Proteomes" id="UP001165367"/>
    </source>
</evidence>
<dbReference type="InterPro" id="IPR036781">
    <property type="entry name" value="Smr_assoc-like_sf"/>
</dbReference>
<accession>A0ABS9KWP1</accession>
<dbReference type="Proteomes" id="UP001165367">
    <property type="component" value="Unassembled WGS sequence"/>
</dbReference>
<gene>
    <name evidence="2" type="ORF">LZZ85_20380</name>
</gene>
<dbReference type="SUPFAM" id="SSF158949">
    <property type="entry name" value="Smr-associated domain-like"/>
    <property type="match status" value="1"/>
</dbReference>
<evidence type="ECO:0000259" key="1">
    <source>
        <dbReference type="Pfam" id="PF01713"/>
    </source>
</evidence>
<reference evidence="2" key="1">
    <citation type="submission" date="2022-01" db="EMBL/GenBank/DDBJ databases">
        <authorList>
            <person name="Jo J.-H."/>
            <person name="Im W.-T."/>
        </authorList>
    </citation>
    <scope>NUCLEOTIDE SEQUENCE</scope>
    <source>
        <strain evidence="2">NA20</strain>
    </source>
</reference>
<organism evidence="2 3">
    <name type="scientific">Terrimonas ginsenosidimutans</name>
    <dbReference type="NCBI Taxonomy" id="2908004"/>
    <lineage>
        <taxon>Bacteria</taxon>
        <taxon>Pseudomonadati</taxon>
        <taxon>Bacteroidota</taxon>
        <taxon>Chitinophagia</taxon>
        <taxon>Chitinophagales</taxon>
        <taxon>Chitinophagaceae</taxon>
        <taxon>Terrimonas</taxon>
    </lineage>
</organism>
<dbReference type="InterPro" id="IPR002625">
    <property type="entry name" value="Smr_dom"/>
</dbReference>
<comment type="caution">
    <text evidence="2">The sequence shown here is derived from an EMBL/GenBank/DDBJ whole genome shotgun (WGS) entry which is preliminary data.</text>
</comment>
<feature type="domain" description="Smr" evidence="1">
    <location>
        <begin position="279"/>
        <end position="339"/>
    </location>
</feature>
<dbReference type="Pfam" id="PF01713">
    <property type="entry name" value="Smr"/>
    <property type="match status" value="1"/>
</dbReference>
<keyword evidence="3" id="KW-1185">Reference proteome</keyword>